<dbReference type="AlphaFoldDB" id="V5YNR3"/>
<evidence type="ECO:0000313" key="2">
    <source>
        <dbReference type="EMBL" id="BAO18904.1"/>
    </source>
</evidence>
<feature type="region of interest" description="Disordered" evidence="1">
    <location>
        <begin position="1"/>
        <end position="23"/>
    </location>
</feature>
<reference evidence="2" key="2">
    <citation type="submission" date="2024-06" db="EMBL/GenBank/DDBJ databases">
        <authorList>
            <person name="Sakai Y."/>
            <person name="Fujii T."/>
        </authorList>
    </citation>
    <scope>NUCLEOTIDE SEQUENCE</scope>
    <source>
        <strain evidence="2">M701</strain>
        <plasmid evidence="2">pM7012</plasmid>
    </source>
</reference>
<name>V5YNR3_9BURK</name>
<evidence type="ECO:0000256" key="1">
    <source>
        <dbReference type="SAM" id="MobiDB-lite"/>
    </source>
</evidence>
<keyword evidence="2" id="KW-0614">Plasmid</keyword>
<geneLocation type="plasmid" evidence="2">
    <name>pM7012</name>
</geneLocation>
<protein>
    <submittedName>
        <fullName evidence="2">Uncharacterized protein</fullName>
    </submittedName>
</protein>
<organism evidence="2">
    <name type="scientific">Burkholderia sp. M701</name>
    <dbReference type="NCBI Taxonomy" id="326454"/>
    <lineage>
        <taxon>Bacteria</taxon>
        <taxon>Pseudomonadati</taxon>
        <taxon>Pseudomonadota</taxon>
        <taxon>Betaproteobacteria</taxon>
        <taxon>Burkholderiales</taxon>
        <taxon>Burkholderiaceae</taxon>
        <taxon>Burkholderia</taxon>
    </lineage>
</organism>
<accession>V5YNR3</accession>
<proteinExistence type="predicted"/>
<reference evidence="2" key="1">
    <citation type="journal article" date="2014" name="Microbiology">
        <title>A 2,4-dichlorophenoxyacetic acid degradation plasmid pM7012 discloses distribution of an unclassified megaplasmid group across bacterial species.</title>
        <authorList>
            <person name="Sakai Y."/>
            <person name="Ogawa N."/>
            <person name="Shimomura Y."/>
            <person name="Fujii T."/>
        </authorList>
    </citation>
    <scope>NUCLEOTIDE SEQUENCE</scope>
    <source>
        <strain evidence="2">M701</strain>
    </source>
</reference>
<sequence length="146" mass="15448">MADSRSSDGRSQPVRLNRTPSARPVRASVATIVGQFCAPATADISADLPLMMMPAPLISSRKSSNFGISRPENAGFRPACGAQGARLRSLETGNPASHLAHICCGEQRSRPAAVMSQNTPMMSRTSPFFASPFMARSGGASIRRLT</sequence>
<dbReference type="EMBL" id="AB853026">
    <property type="protein sequence ID" value="BAO18904.1"/>
    <property type="molecule type" value="Genomic_DNA"/>
</dbReference>